<dbReference type="InterPro" id="IPR011764">
    <property type="entry name" value="Biotin_carboxylation_dom"/>
</dbReference>
<dbReference type="GO" id="GO:0004553">
    <property type="term" value="F:hydrolase activity, hydrolyzing O-glycosyl compounds"/>
    <property type="evidence" value="ECO:0007669"/>
    <property type="project" value="InterPro"/>
</dbReference>
<sequence>MEKLNRPALTTQTSGIISRMPKVLVANRGEIAIRILRSARELGWDTVAVYSEDDASHAGFADEAVKLNSVSDFMNVESIVNAAIQTQSTHLHPGYGFLSENPALPIALSQATNGRPLSLGLTAIFVSPRIESYARFNGGLFILDLNKAPWGCGTWPAFWTVGNDWPWNGEIDVIEGVHDNQHNQVAWHTAPGCQLDPSANFTGNIADGGGYQHRDCNSFINHNAGCGATEWSRASYGLLFDEQGGGVFVMKWDENSIAVWSFFRAAVPKDIGEGTPNPSEWGLPSAVLSSSMCDIPRFFKNHAIIFGV</sequence>
<dbReference type="GO" id="GO:0005975">
    <property type="term" value="P:carbohydrate metabolic process"/>
    <property type="evidence" value="ECO:0007669"/>
    <property type="project" value="InterPro"/>
</dbReference>
<dbReference type="SUPFAM" id="SSF49899">
    <property type="entry name" value="Concanavalin A-like lectins/glucanases"/>
    <property type="match status" value="1"/>
</dbReference>
<dbReference type="OrthoDB" id="192832at2759"/>
<keyword evidence="1" id="KW-0436">Ligase</keyword>
<dbReference type="InterPro" id="IPR051602">
    <property type="entry name" value="ACC_Biotin_Carboxylase"/>
</dbReference>
<dbReference type="Pfam" id="PF00289">
    <property type="entry name" value="Biotin_carb_N"/>
    <property type="match status" value="1"/>
</dbReference>
<dbReference type="InterPro" id="IPR000757">
    <property type="entry name" value="Beta-glucanase-like"/>
</dbReference>
<evidence type="ECO:0000259" key="5">
    <source>
        <dbReference type="PROSITE" id="PS51762"/>
    </source>
</evidence>
<dbReference type="InterPro" id="IPR016185">
    <property type="entry name" value="PreATP-grasp_dom_sf"/>
</dbReference>
<dbReference type="GO" id="GO:0016874">
    <property type="term" value="F:ligase activity"/>
    <property type="evidence" value="ECO:0007669"/>
    <property type="project" value="UniProtKB-KW"/>
</dbReference>
<evidence type="ECO:0000313" key="6">
    <source>
        <dbReference type="EMBL" id="CAA7268521.1"/>
    </source>
</evidence>
<dbReference type="GO" id="GO:0005524">
    <property type="term" value="F:ATP binding"/>
    <property type="evidence" value="ECO:0007669"/>
    <property type="project" value="UniProtKB-KW"/>
</dbReference>
<dbReference type="InterPro" id="IPR013320">
    <property type="entry name" value="ConA-like_dom_sf"/>
</dbReference>
<name>A0A8S0XYE0_CYCAE</name>
<dbReference type="PROSITE" id="PS51762">
    <property type="entry name" value="GH16_2"/>
    <property type="match status" value="1"/>
</dbReference>
<evidence type="ECO:0000256" key="1">
    <source>
        <dbReference type="ARBA" id="ARBA00022598"/>
    </source>
</evidence>
<gene>
    <name evidence="6" type="ORF">AAE3_LOCUS10769</name>
</gene>
<keyword evidence="2" id="KW-0547">Nucleotide-binding</keyword>
<keyword evidence="7" id="KW-1185">Reference proteome</keyword>
<dbReference type="SUPFAM" id="SSF52440">
    <property type="entry name" value="PreATP-grasp domain"/>
    <property type="match status" value="1"/>
</dbReference>
<organism evidence="6 7">
    <name type="scientific">Cyclocybe aegerita</name>
    <name type="common">Black poplar mushroom</name>
    <name type="synonym">Agrocybe aegerita</name>
    <dbReference type="NCBI Taxonomy" id="1973307"/>
    <lineage>
        <taxon>Eukaryota</taxon>
        <taxon>Fungi</taxon>
        <taxon>Dikarya</taxon>
        <taxon>Basidiomycota</taxon>
        <taxon>Agaricomycotina</taxon>
        <taxon>Agaricomycetes</taxon>
        <taxon>Agaricomycetidae</taxon>
        <taxon>Agaricales</taxon>
        <taxon>Agaricineae</taxon>
        <taxon>Bolbitiaceae</taxon>
        <taxon>Cyclocybe</taxon>
    </lineage>
</organism>
<evidence type="ECO:0000259" key="4">
    <source>
        <dbReference type="PROSITE" id="PS50979"/>
    </source>
</evidence>
<dbReference type="Gene3D" id="2.60.120.200">
    <property type="match status" value="1"/>
</dbReference>
<accession>A0A8S0XYE0</accession>
<keyword evidence="3" id="KW-0067">ATP-binding</keyword>
<feature type="domain" description="GH16" evidence="5">
    <location>
        <begin position="42"/>
        <end position="280"/>
    </location>
</feature>
<feature type="domain" description="Biotin carboxylation" evidence="4">
    <location>
        <begin position="19"/>
        <end position="308"/>
    </location>
</feature>
<dbReference type="Gene3D" id="3.40.50.20">
    <property type="match status" value="1"/>
</dbReference>
<evidence type="ECO:0000256" key="3">
    <source>
        <dbReference type="ARBA" id="ARBA00022840"/>
    </source>
</evidence>
<dbReference type="Pfam" id="PF26113">
    <property type="entry name" value="GH16_XgeA"/>
    <property type="match status" value="1"/>
</dbReference>
<reference evidence="6 7" key="1">
    <citation type="submission" date="2020-01" db="EMBL/GenBank/DDBJ databases">
        <authorList>
            <person name="Gupta K D."/>
        </authorList>
    </citation>
    <scope>NUCLEOTIDE SEQUENCE [LARGE SCALE GENOMIC DNA]</scope>
</reference>
<evidence type="ECO:0000256" key="2">
    <source>
        <dbReference type="ARBA" id="ARBA00022741"/>
    </source>
</evidence>
<dbReference type="EMBL" id="CACVBS010000068">
    <property type="protein sequence ID" value="CAA7268521.1"/>
    <property type="molecule type" value="Genomic_DNA"/>
</dbReference>
<comment type="caution">
    <text evidence="6">The sequence shown here is derived from an EMBL/GenBank/DDBJ whole genome shotgun (WGS) entry which is preliminary data.</text>
</comment>
<dbReference type="PANTHER" id="PTHR48095:SF2">
    <property type="entry name" value="BIOTIN CARBOXYLASE, CHLOROPLASTIC"/>
    <property type="match status" value="1"/>
</dbReference>
<dbReference type="Proteomes" id="UP000467700">
    <property type="component" value="Unassembled WGS sequence"/>
</dbReference>
<evidence type="ECO:0000313" key="7">
    <source>
        <dbReference type="Proteomes" id="UP000467700"/>
    </source>
</evidence>
<proteinExistence type="predicted"/>
<protein>
    <submittedName>
        <fullName evidence="6">Uncharacterized protein</fullName>
    </submittedName>
</protein>
<dbReference type="PANTHER" id="PTHR48095">
    <property type="entry name" value="PYRUVATE CARBOXYLASE SUBUNIT A"/>
    <property type="match status" value="1"/>
</dbReference>
<dbReference type="AlphaFoldDB" id="A0A8S0XYE0"/>
<dbReference type="InterPro" id="IPR005481">
    <property type="entry name" value="BC-like_N"/>
</dbReference>
<dbReference type="PROSITE" id="PS50979">
    <property type="entry name" value="BC"/>
    <property type="match status" value="1"/>
</dbReference>